<protein>
    <submittedName>
        <fullName evidence="1">Uncharacterized protein</fullName>
    </submittedName>
</protein>
<evidence type="ECO:0000313" key="2">
    <source>
        <dbReference type="Proteomes" id="UP000554482"/>
    </source>
</evidence>
<comment type="caution">
    <text evidence="1">The sequence shown here is derived from an EMBL/GenBank/DDBJ whole genome shotgun (WGS) entry which is preliminary data.</text>
</comment>
<accession>A0A7J6WY26</accession>
<proteinExistence type="predicted"/>
<sequence length="83" mass="9641">MEFHDDQETCRLQIIEHHTVTRMGKLVHAACRVHKYVELNEVVAENMLELDPADPWIGVMLSNFHAHEAQERTKGDSINVIEY</sequence>
<keyword evidence="2" id="KW-1185">Reference proteome</keyword>
<gene>
    <name evidence="1" type="ORF">FRX31_008934</name>
</gene>
<dbReference type="EMBL" id="JABWDY010009383">
    <property type="protein sequence ID" value="KAF5201478.1"/>
    <property type="molecule type" value="Genomic_DNA"/>
</dbReference>
<organism evidence="1 2">
    <name type="scientific">Thalictrum thalictroides</name>
    <name type="common">Rue-anemone</name>
    <name type="synonym">Anemone thalictroides</name>
    <dbReference type="NCBI Taxonomy" id="46969"/>
    <lineage>
        <taxon>Eukaryota</taxon>
        <taxon>Viridiplantae</taxon>
        <taxon>Streptophyta</taxon>
        <taxon>Embryophyta</taxon>
        <taxon>Tracheophyta</taxon>
        <taxon>Spermatophyta</taxon>
        <taxon>Magnoliopsida</taxon>
        <taxon>Ranunculales</taxon>
        <taxon>Ranunculaceae</taxon>
        <taxon>Thalictroideae</taxon>
        <taxon>Thalictrum</taxon>
    </lineage>
</organism>
<evidence type="ECO:0000313" key="1">
    <source>
        <dbReference type="EMBL" id="KAF5201478.1"/>
    </source>
</evidence>
<reference evidence="1 2" key="1">
    <citation type="submission" date="2020-06" db="EMBL/GenBank/DDBJ databases">
        <title>Transcriptomic and genomic resources for Thalictrum thalictroides and T. hernandezii: Facilitating candidate gene discovery in an emerging model plant lineage.</title>
        <authorList>
            <person name="Arias T."/>
            <person name="Riano-Pachon D.M."/>
            <person name="Di Stilio V.S."/>
        </authorList>
    </citation>
    <scope>NUCLEOTIDE SEQUENCE [LARGE SCALE GENOMIC DNA]</scope>
    <source>
        <strain evidence="2">cv. WT478/WT964</strain>
        <tissue evidence="1">Leaves</tissue>
    </source>
</reference>
<dbReference type="AlphaFoldDB" id="A0A7J6WY26"/>
<dbReference type="Proteomes" id="UP000554482">
    <property type="component" value="Unassembled WGS sequence"/>
</dbReference>
<name>A0A7J6WY26_THATH</name>